<dbReference type="InterPro" id="IPR011995">
    <property type="entry name" value="OMPdecase_type-2"/>
</dbReference>
<dbReference type="SMART" id="SM00934">
    <property type="entry name" value="OMPdecase"/>
    <property type="match status" value="1"/>
</dbReference>
<comment type="similarity">
    <text evidence="2 7">Belongs to the OMP decarboxylase family. Type 2 subfamily.</text>
</comment>
<accession>A0A4U9R3Q6</accession>
<dbReference type="RefSeq" id="WP_138209554.1">
    <property type="nucleotide sequence ID" value="NZ_CBCRUQ010000001.1"/>
</dbReference>
<evidence type="ECO:0000256" key="4">
    <source>
        <dbReference type="ARBA" id="ARBA00022975"/>
    </source>
</evidence>
<dbReference type="InterPro" id="IPR001754">
    <property type="entry name" value="OMPdeCOase_dom"/>
</dbReference>
<protein>
    <recommendedName>
        <fullName evidence="7">Orotidine 5'-phosphate decarboxylase</fullName>
        <ecNumber evidence="7">4.1.1.23</ecNumber>
    </recommendedName>
    <alternativeName>
        <fullName evidence="7">OMP decarboxylase</fullName>
        <shortName evidence="7">OMPDCase</shortName>
        <shortName evidence="7">OMPdecase</shortName>
    </alternativeName>
</protein>
<dbReference type="Gene3D" id="3.20.20.70">
    <property type="entry name" value="Aldolase class I"/>
    <property type="match status" value="1"/>
</dbReference>
<evidence type="ECO:0000256" key="1">
    <source>
        <dbReference type="ARBA" id="ARBA00004861"/>
    </source>
</evidence>
<dbReference type="GO" id="GO:0006207">
    <property type="term" value="P:'de novo' pyrimidine nucleobase biosynthetic process"/>
    <property type="evidence" value="ECO:0007669"/>
    <property type="project" value="InterPro"/>
</dbReference>
<keyword evidence="3 7" id="KW-0210">Decarboxylase</keyword>
<feature type="active site" description="Proton donor" evidence="7">
    <location>
        <position position="97"/>
    </location>
</feature>
<evidence type="ECO:0000256" key="2">
    <source>
        <dbReference type="ARBA" id="ARBA00008847"/>
    </source>
</evidence>
<proteinExistence type="inferred from homology"/>
<sequence>MIIDRLYESVEKKGHVCLGLDTDLTYIPEYYVKKFNSIGDAIFNFNKAIIDKTFDVVACFKVQIAYYEAYGIEGIKAYSKTLKYIKEKGALSIADIKRGDISKTASMYAKAHFTGAFESDFVTLNPYMGMDSIEPYLDYIRNSEKGVFVLIRTSNKGAEDVEYIETKAGRRVYNVVGEKVHNMGLDYLGNCGYSSIGGVVGCTHQEEGKEIRNTLNKTFFLIPGYGVQGGTAKDVSVYLKNGNGGVVNSSRGIILSYKKKAGGELEFANCAREAVIKMRDEILKELSK</sequence>
<evidence type="ECO:0000256" key="7">
    <source>
        <dbReference type="HAMAP-Rule" id="MF_01215"/>
    </source>
</evidence>
<keyword evidence="5 7" id="KW-0456">Lyase</keyword>
<reference evidence="9 10" key="1">
    <citation type="submission" date="2019-05" db="EMBL/GenBank/DDBJ databases">
        <authorList>
            <consortium name="Pathogen Informatics"/>
        </authorList>
    </citation>
    <scope>NUCLEOTIDE SEQUENCE [LARGE SCALE GENOMIC DNA]</scope>
    <source>
        <strain evidence="9 10">NCTC503</strain>
    </source>
</reference>
<evidence type="ECO:0000256" key="5">
    <source>
        <dbReference type="ARBA" id="ARBA00023239"/>
    </source>
</evidence>
<dbReference type="FunFam" id="3.20.20.70:FF:000246">
    <property type="entry name" value="Orotidine 5'-phosphate decarboxylase"/>
    <property type="match status" value="1"/>
</dbReference>
<name>A0A4U9R3Q6_HATHI</name>
<dbReference type="InterPro" id="IPR013785">
    <property type="entry name" value="Aldolase_TIM"/>
</dbReference>
<dbReference type="PANTHER" id="PTHR43375:SF1">
    <property type="entry name" value="OROTIDINE 5'-PHOSPHATE DECARBOXYLASE"/>
    <property type="match status" value="1"/>
</dbReference>
<comment type="catalytic activity">
    <reaction evidence="6 7">
        <text>orotidine 5'-phosphate + H(+) = UMP + CO2</text>
        <dbReference type="Rhea" id="RHEA:11596"/>
        <dbReference type="ChEBI" id="CHEBI:15378"/>
        <dbReference type="ChEBI" id="CHEBI:16526"/>
        <dbReference type="ChEBI" id="CHEBI:57538"/>
        <dbReference type="ChEBI" id="CHEBI:57865"/>
        <dbReference type="EC" id="4.1.1.23"/>
    </reaction>
</comment>
<evidence type="ECO:0000313" key="9">
    <source>
        <dbReference type="EMBL" id="VTQ85865.1"/>
    </source>
</evidence>
<dbReference type="SUPFAM" id="SSF51366">
    <property type="entry name" value="Ribulose-phoshate binding barrel"/>
    <property type="match status" value="1"/>
</dbReference>
<dbReference type="UniPathway" id="UPA00070">
    <property type="reaction ID" value="UER00120"/>
</dbReference>
<dbReference type="HAMAP" id="MF_01215">
    <property type="entry name" value="OMPdecase_type2"/>
    <property type="match status" value="1"/>
</dbReference>
<comment type="pathway">
    <text evidence="1 7">Pyrimidine metabolism; UMP biosynthesis via de novo pathway; UMP from orotate: step 2/2.</text>
</comment>
<keyword evidence="10" id="KW-1185">Reference proteome</keyword>
<dbReference type="NCBIfam" id="TIGR02127">
    <property type="entry name" value="pyrF_sub2"/>
    <property type="match status" value="1"/>
</dbReference>
<keyword evidence="4 7" id="KW-0665">Pyrimidine biosynthesis</keyword>
<evidence type="ECO:0000256" key="6">
    <source>
        <dbReference type="ARBA" id="ARBA00049157"/>
    </source>
</evidence>
<dbReference type="GO" id="GO:0044205">
    <property type="term" value="P:'de novo' UMP biosynthetic process"/>
    <property type="evidence" value="ECO:0007669"/>
    <property type="project" value="UniProtKB-UniRule"/>
</dbReference>
<feature type="domain" description="Orotidine 5'-phosphate decarboxylase" evidence="8">
    <location>
        <begin position="15"/>
        <end position="265"/>
    </location>
</feature>
<dbReference type="KEGG" id="hhw:NCTC503_00836"/>
<dbReference type="OrthoDB" id="9808470at2"/>
<dbReference type="GO" id="GO:0004590">
    <property type="term" value="F:orotidine-5'-phosphate decarboxylase activity"/>
    <property type="evidence" value="ECO:0007669"/>
    <property type="project" value="UniProtKB-UniRule"/>
</dbReference>
<dbReference type="AlphaFoldDB" id="A0A4U9R3Q6"/>
<dbReference type="EMBL" id="LR590481">
    <property type="protein sequence ID" value="VTQ85865.1"/>
    <property type="molecule type" value="Genomic_DNA"/>
</dbReference>
<dbReference type="Proteomes" id="UP000308489">
    <property type="component" value="Chromosome 1"/>
</dbReference>
<dbReference type="Pfam" id="PF00215">
    <property type="entry name" value="OMPdecase"/>
    <property type="match status" value="1"/>
</dbReference>
<dbReference type="CDD" id="cd04725">
    <property type="entry name" value="OMP_decarboxylase_like"/>
    <property type="match status" value="1"/>
</dbReference>
<organism evidence="9 10">
    <name type="scientific">Hathewaya histolytica</name>
    <name type="common">Clostridium histolyticum</name>
    <dbReference type="NCBI Taxonomy" id="1498"/>
    <lineage>
        <taxon>Bacteria</taxon>
        <taxon>Bacillati</taxon>
        <taxon>Bacillota</taxon>
        <taxon>Clostridia</taxon>
        <taxon>Eubacteriales</taxon>
        <taxon>Clostridiaceae</taxon>
        <taxon>Hathewaya</taxon>
    </lineage>
</organism>
<evidence type="ECO:0000256" key="3">
    <source>
        <dbReference type="ARBA" id="ARBA00022793"/>
    </source>
</evidence>
<dbReference type="EC" id="4.1.1.23" evidence="7"/>
<gene>
    <name evidence="7 9" type="primary">pyrF</name>
    <name evidence="9" type="ORF">NCTC503_00836</name>
</gene>
<dbReference type="InterPro" id="IPR011060">
    <property type="entry name" value="RibuloseP-bd_barrel"/>
</dbReference>
<evidence type="ECO:0000259" key="8">
    <source>
        <dbReference type="SMART" id="SM00934"/>
    </source>
</evidence>
<evidence type="ECO:0000313" key="10">
    <source>
        <dbReference type="Proteomes" id="UP000308489"/>
    </source>
</evidence>
<dbReference type="PANTHER" id="PTHR43375">
    <property type="entry name" value="OROTIDINE 5'-PHOSPHATE DECARBOXYLASE"/>
    <property type="match status" value="1"/>
</dbReference>